<dbReference type="Proteomes" id="UP000199399">
    <property type="component" value="Unassembled WGS sequence"/>
</dbReference>
<feature type="domain" description="Sucrose phosphatase-like" evidence="7">
    <location>
        <begin position="431"/>
        <end position="667"/>
    </location>
</feature>
<dbReference type="Pfam" id="PF05116">
    <property type="entry name" value="S6PP"/>
    <property type="match status" value="1"/>
</dbReference>
<dbReference type="Gene3D" id="3.90.1070.10">
    <property type="match status" value="1"/>
</dbReference>
<protein>
    <recommendedName>
        <fullName evidence="2">sucrose-phosphate synthase</fullName>
        <ecNumber evidence="2">2.4.1.14</ecNumber>
    </recommendedName>
</protein>
<dbReference type="InterPro" id="IPR036412">
    <property type="entry name" value="HAD-like_sf"/>
</dbReference>
<evidence type="ECO:0000313" key="9">
    <source>
        <dbReference type="EMBL" id="SDG42319.1"/>
    </source>
</evidence>
<evidence type="ECO:0000256" key="3">
    <source>
        <dbReference type="ARBA" id="ARBA00022676"/>
    </source>
</evidence>
<evidence type="ECO:0000256" key="4">
    <source>
        <dbReference type="ARBA" id="ARBA00022679"/>
    </source>
</evidence>
<evidence type="ECO:0000259" key="8">
    <source>
        <dbReference type="Pfam" id="PF13579"/>
    </source>
</evidence>
<feature type="domain" description="Glycosyltransferase subfamily 4-like N-terminal" evidence="8">
    <location>
        <begin position="26"/>
        <end position="203"/>
    </location>
</feature>
<dbReference type="InterPro" id="IPR001296">
    <property type="entry name" value="Glyco_trans_1"/>
</dbReference>
<dbReference type="SUPFAM" id="SSF53756">
    <property type="entry name" value="UDP-Glycosyltransferase/glycogen phosphorylase"/>
    <property type="match status" value="1"/>
</dbReference>
<dbReference type="OrthoDB" id="7847955at2"/>
<proteinExistence type="inferred from homology"/>
<evidence type="ECO:0000259" key="7">
    <source>
        <dbReference type="Pfam" id="PF05116"/>
    </source>
</evidence>
<keyword evidence="3" id="KW-0328">Glycosyltransferase</keyword>
<dbReference type="EMBL" id="FNBP01000007">
    <property type="protein sequence ID" value="SDG42319.1"/>
    <property type="molecule type" value="Genomic_DNA"/>
</dbReference>
<sequence>MHICHIALGGCLTAPNVNYGVTEDTGGHIAYILGAARAQAARRDVDGVQIVTRAFDDPALGAVHTQTEQQVGRGLSIRRLWTAQRGYLSKENLAAEVPALTEAFLASLAAATRKPDVIHAHFADAAELALAARERFGIPVIYTPHSLALSKSGASVDQKRVEAERRALMETDAVVLSSRDEAEHQVAAYGDGAQARVHRVSPGVSLRRPAAQGAGRALLAETLDTPDRPMLLAVARPVARKNLATLARVFANSPALQDRANLVILAGQHGDPLQANAEARGELDQLRALLGAEALRGQVALPPRHTQADVAALYDGAAQSGGVFVNLALHEPFGLTMLEAASHGLPVVATQEGGPADIVADLGHGICVPPRDEAAIEAALLKLLDDQALWSDAAIAGRAHVSRYDWAQWAESVQQICHEIRNPRPARDTHVMLASDIDNTLTGCVPSAALFGAWIARDRPLFAVATGRSLPEARRILRDWDLPTPQVFITSVGTEVYLPDSKGRLCLDAEFARKLNASWHRDHVARVLSEFGFNWQPEVEQRRWKLSGYGDMRTARRLERLFTRRGVAAQIVASHGRMIDVLPRAAGKGPAVCAAAKRLGLPMNRVVVAGDSGNDFDMLQTVEAGPGRGILVGNAMDGMRERCAGGRIYMARASHAAGVLEGLETFGFAQNAMDSDSKMVAQ</sequence>
<feature type="domain" description="Glycosyl transferase family 1" evidence="6">
    <location>
        <begin position="226"/>
        <end position="393"/>
    </location>
</feature>
<gene>
    <name evidence="9" type="ORF">SAMN04489759_107155</name>
</gene>
<dbReference type="RefSeq" id="WP_093743064.1">
    <property type="nucleotide sequence ID" value="NZ_FNBP01000007.1"/>
</dbReference>
<comment type="catalytic activity">
    <reaction evidence="5">
        <text>beta-D-fructose 6-phosphate + UDP-alpha-D-glucose = sucrose 6(F)-phosphate + UDP + H(+)</text>
        <dbReference type="Rhea" id="RHEA:22172"/>
        <dbReference type="ChEBI" id="CHEBI:15378"/>
        <dbReference type="ChEBI" id="CHEBI:57634"/>
        <dbReference type="ChEBI" id="CHEBI:57723"/>
        <dbReference type="ChEBI" id="CHEBI:58223"/>
        <dbReference type="ChEBI" id="CHEBI:58885"/>
        <dbReference type="EC" id="2.4.1.14"/>
    </reaction>
</comment>
<organism evidence="9 10">
    <name type="scientific">Sulfitobacter delicatus</name>
    <dbReference type="NCBI Taxonomy" id="218672"/>
    <lineage>
        <taxon>Bacteria</taxon>
        <taxon>Pseudomonadati</taxon>
        <taxon>Pseudomonadota</taxon>
        <taxon>Alphaproteobacteria</taxon>
        <taxon>Rhodobacterales</taxon>
        <taxon>Roseobacteraceae</taxon>
        <taxon>Sulfitobacter</taxon>
    </lineage>
</organism>
<dbReference type="EC" id="2.4.1.14" evidence="2"/>
<dbReference type="GO" id="GO:0046524">
    <property type="term" value="F:sucrose-phosphate synthase activity"/>
    <property type="evidence" value="ECO:0007669"/>
    <property type="project" value="UniProtKB-EC"/>
</dbReference>
<dbReference type="SFLD" id="SFLDG01141">
    <property type="entry name" value="C2.B.1:_Sucrose_Phosphatase_Li"/>
    <property type="match status" value="1"/>
</dbReference>
<comment type="similarity">
    <text evidence="1">Belongs to the glycosyltransferase 1 family.</text>
</comment>
<keyword evidence="10" id="KW-1185">Reference proteome</keyword>
<dbReference type="Gene3D" id="3.40.50.2000">
    <property type="entry name" value="Glycogen Phosphorylase B"/>
    <property type="match status" value="2"/>
</dbReference>
<dbReference type="InterPro" id="IPR023214">
    <property type="entry name" value="HAD_sf"/>
</dbReference>
<dbReference type="Pfam" id="PF00534">
    <property type="entry name" value="Glycos_transf_1"/>
    <property type="match status" value="1"/>
</dbReference>
<dbReference type="Gene3D" id="3.40.50.1000">
    <property type="entry name" value="HAD superfamily/HAD-like"/>
    <property type="match status" value="1"/>
</dbReference>
<evidence type="ECO:0000256" key="5">
    <source>
        <dbReference type="ARBA" id="ARBA00047471"/>
    </source>
</evidence>
<keyword evidence="4" id="KW-0808">Transferase</keyword>
<reference evidence="10" key="1">
    <citation type="submission" date="2016-10" db="EMBL/GenBank/DDBJ databases">
        <authorList>
            <person name="Varghese N."/>
            <person name="Submissions S."/>
        </authorList>
    </citation>
    <scope>NUCLEOTIDE SEQUENCE [LARGE SCALE GENOMIC DNA]</scope>
    <source>
        <strain evidence="10">DSM 16477</strain>
    </source>
</reference>
<dbReference type="PANTHER" id="PTHR46039">
    <property type="entry name" value="SUCROSE-PHOSPHATE SYNTHASE 3-RELATED"/>
    <property type="match status" value="1"/>
</dbReference>
<dbReference type="SFLD" id="SFLDS00003">
    <property type="entry name" value="Haloacid_Dehalogenase"/>
    <property type="match status" value="1"/>
</dbReference>
<evidence type="ECO:0000313" key="10">
    <source>
        <dbReference type="Proteomes" id="UP000199399"/>
    </source>
</evidence>
<dbReference type="InterPro" id="IPR044161">
    <property type="entry name" value="SPS"/>
</dbReference>
<dbReference type="STRING" id="218672.SAMN04489759_107155"/>
<evidence type="ECO:0000256" key="1">
    <source>
        <dbReference type="ARBA" id="ARBA00006530"/>
    </source>
</evidence>
<dbReference type="Pfam" id="PF13579">
    <property type="entry name" value="Glyco_trans_4_4"/>
    <property type="match status" value="1"/>
</dbReference>
<dbReference type="SFLD" id="SFLDG01140">
    <property type="entry name" value="C2.B:_Phosphomannomutase_and_P"/>
    <property type="match status" value="1"/>
</dbReference>
<accession>A0A1G7U5I9</accession>
<dbReference type="AlphaFoldDB" id="A0A1G7U5I9"/>
<evidence type="ECO:0000259" key="6">
    <source>
        <dbReference type="Pfam" id="PF00534"/>
    </source>
</evidence>
<dbReference type="SUPFAM" id="SSF56784">
    <property type="entry name" value="HAD-like"/>
    <property type="match status" value="1"/>
</dbReference>
<evidence type="ECO:0000256" key="2">
    <source>
        <dbReference type="ARBA" id="ARBA00012536"/>
    </source>
</evidence>
<dbReference type="InterPro" id="IPR006380">
    <property type="entry name" value="SPP-like_dom"/>
</dbReference>
<name>A0A1G7U5I9_9RHOB</name>
<dbReference type="InterPro" id="IPR028098">
    <property type="entry name" value="Glyco_trans_4-like_N"/>
</dbReference>
<dbReference type="PANTHER" id="PTHR46039:SF5">
    <property type="entry name" value="SUCROSE-PHOSPHATE SYNTHASE 3-RELATED"/>
    <property type="match status" value="1"/>
</dbReference>